<evidence type="ECO:0000256" key="1">
    <source>
        <dbReference type="ARBA" id="ARBA00006484"/>
    </source>
</evidence>
<gene>
    <name evidence="3" type="ORF">MFLO_10663</name>
</gene>
<dbReference type="PANTHER" id="PTHR43669">
    <property type="entry name" value="5-KETO-D-GLUCONATE 5-REDUCTASE"/>
    <property type="match status" value="1"/>
</dbReference>
<proteinExistence type="inferred from homology"/>
<comment type="similarity">
    <text evidence="1">Belongs to the short-chain dehydrogenases/reductases (SDR) family.</text>
</comment>
<comment type="caution">
    <text evidence="3">The sequence shown here is derived from an EMBL/GenBank/DDBJ whole genome shotgun (WGS) entry which is preliminary data.</text>
</comment>
<dbReference type="PANTHER" id="PTHR43669:SF8">
    <property type="entry name" value="SHORT-CHAIN TYPE DEHYDROGENASE_REDUCTASE-RELATED"/>
    <property type="match status" value="1"/>
</dbReference>
<dbReference type="EMBL" id="AODF01000024">
    <property type="protein sequence ID" value="EUJ30278.1"/>
    <property type="molecule type" value="Genomic_DNA"/>
</dbReference>
<dbReference type="SUPFAM" id="SSF51735">
    <property type="entry name" value="NAD(P)-binding Rossmann-fold domains"/>
    <property type="match status" value="1"/>
</dbReference>
<keyword evidence="2" id="KW-0560">Oxidoreductase</keyword>
<keyword evidence="4" id="KW-1185">Reference proteome</keyword>
<protein>
    <submittedName>
        <fullName evidence="3">Short-chain dehydrogenase/reductase SDR</fullName>
    </submittedName>
</protein>
<dbReference type="InterPro" id="IPR002347">
    <property type="entry name" value="SDR_fam"/>
</dbReference>
<accession>A0ABP3AZ13</accession>
<dbReference type="PRINTS" id="PR00080">
    <property type="entry name" value="SDRFAMILY"/>
</dbReference>
<dbReference type="InterPro" id="IPR036291">
    <property type="entry name" value="NAD(P)-bd_dom_sf"/>
</dbReference>
<dbReference type="Pfam" id="PF00106">
    <property type="entry name" value="adh_short"/>
    <property type="match status" value="1"/>
</dbReference>
<dbReference type="PRINTS" id="PR00081">
    <property type="entry name" value="GDHRDH"/>
</dbReference>
<evidence type="ECO:0000313" key="4">
    <source>
        <dbReference type="Proteomes" id="UP000019249"/>
    </source>
</evidence>
<dbReference type="Proteomes" id="UP000019249">
    <property type="component" value="Unassembled WGS sequence"/>
</dbReference>
<sequence>MGRLSGKVALITGAARGQGAAEAELFAKEGAKVIMTDLQVEELNKLADQIKENGGSVLALKQDVSSEEDWENVVAEGIKAFGKIDILVNNAGILSFKTITEISKAEFEKIMSINTTGTFLGMKYVIPNMQENGGGSIVNISSLSGIYGVGGAATIPVKELSEHLLKMRR</sequence>
<name>A0ABP3AZ13_9LIST</name>
<organism evidence="3 4">
    <name type="scientific">Listeria floridensis FSL S10-1187</name>
    <dbReference type="NCBI Taxonomy" id="1265817"/>
    <lineage>
        <taxon>Bacteria</taxon>
        <taxon>Bacillati</taxon>
        <taxon>Bacillota</taxon>
        <taxon>Bacilli</taxon>
        <taxon>Bacillales</taxon>
        <taxon>Listeriaceae</taxon>
        <taxon>Listeria</taxon>
    </lineage>
</organism>
<evidence type="ECO:0000256" key="2">
    <source>
        <dbReference type="ARBA" id="ARBA00023002"/>
    </source>
</evidence>
<evidence type="ECO:0000313" key="3">
    <source>
        <dbReference type="EMBL" id="EUJ30278.1"/>
    </source>
</evidence>
<dbReference type="Gene3D" id="3.40.50.720">
    <property type="entry name" value="NAD(P)-binding Rossmann-like Domain"/>
    <property type="match status" value="1"/>
</dbReference>
<reference evidence="3 4" key="1">
    <citation type="journal article" date="2014" name="Int. J. Syst. Evol. Microbiol.">
        <title>Listeria floridensis sp. nov., Listeria aquatica sp. nov., Listeria cornellensis sp. nov., Listeria riparia sp. nov. and Listeria grandensis sp. nov., from agricultural and natural environments.</title>
        <authorList>
            <person name="den Bakker H.C."/>
            <person name="Warchocki S."/>
            <person name="Wright E.M."/>
            <person name="Allred A.F."/>
            <person name="Ahlstrom C."/>
            <person name="Manuel C.S."/>
            <person name="Stasiewicz M.J."/>
            <person name="Burrell A."/>
            <person name="Roof S."/>
            <person name="Strawn L."/>
            <person name="Fortes E.D."/>
            <person name="Nightingale K.K."/>
            <person name="Kephart D."/>
            <person name="Wiedmann M."/>
        </authorList>
    </citation>
    <scope>NUCLEOTIDE SEQUENCE [LARGE SCALE GENOMIC DNA]</scope>
    <source>
        <strain evidence="3 4">FSL S10-1187</strain>
    </source>
</reference>